<feature type="transmembrane region" description="Helical" evidence="1">
    <location>
        <begin position="35"/>
        <end position="57"/>
    </location>
</feature>
<evidence type="ECO:0000313" key="2">
    <source>
        <dbReference type="EMBL" id="PYF05202.1"/>
    </source>
</evidence>
<gene>
    <name evidence="2" type="ORF">BJ095_11820</name>
</gene>
<keyword evidence="3" id="KW-1185">Reference proteome</keyword>
<dbReference type="EMBL" id="QJTJ01000018">
    <property type="protein sequence ID" value="PYF05202.1"/>
    <property type="molecule type" value="Genomic_DNA"/>
</dbReference>
<dbReference type="AlphaFoldDB" id="A0A318TK65"/>
<reference evidence="2 3" key="1">
    <citation type="submission" date="2018-06" db="EMBL/GenBank/DDBJ databases">
        <title>Genomic Encyclopedia of Archaeal and Bacterial Type Strains, Phase II (KMG-II): from individual species to whole genera.</title>
        <authorList>
            <person name="Goeker M."/>
        </authorList>
    </citation>
    <scope>NUCLEOTIDE SEQUENCE [LARGE SCALE GENOMIC DNA]</scope>
    <source>
        <strain evidence="2 3">KACC 16626</strain>
    </source>
</reference>
<keyword evidence="1" id="KW-0812">Transmembrane</keyword>
<sequence>MDKNNSFNDAVDYLKKHIGIPDKISLKKLPVFLRIFGYLVALILFMSLLLFFILPFLN</sequence>
<organism evidence="2 3">
    <name type="scientific">Ureibacillus chungkukjangi</name>
    <dbReference type="NCBI Taxonomy" id="1202712"/>
    <lineage>
        <taxon>Bacteria</taxon>
        <taxon>Bacillati</taxon>
        <taxon>Bacillota</taxon>
        <taxon>Bacilli</taxon>
        <taxon>Bacillales</taxon>
        <taxon>Caryophanaceae</taxon>
        <taxon>Ureibacillus</taxon>
    </lineage>
</organism>
<accession>A0A318TK65</accession>
<comment type="caution">
    <text evidence="2">The sequence shown here is derived from an EMBL/GenBank/DDBJ whole genome shotgun (WGS) entry which is preliminary data.</text>
</comment>
<evidence type="ECO:0000313" key="3">
    <source>
        <dbReference type="Proteomes" id="UP000247416"/>
    </source>
</evidence>
<protein>
    <submittedName>
        <fullName evidence="2">Uncharacterized protein</fullName>
    </submittedName>
</protein>
<dbReference type="Proteomes" id="UP000247416">
    <property type="component" value="Unassembled WGS sequence"/>
</dbReference>
<name>A0A318TK65_9BACL</name>
<evidence type="ECO:0000256" key="1">
    <source>
        <dbReference type="SAM" id="Phobius"/>
    </source>
</evidence>
<keyword evidence="1" id="KW-0472">Membrane</keyword>
<keyword evidence="1" id="KW-1133">Transmembrane helix</keyword>
<dbReference type="RefSeq" id="WP_181418064.1">
    <property type="nucleotide sequence ID" value="NZ_CP085009.1"/>
</dbReference>
<proteinExistence type="predicted"/>